<sequence length="391" mass="43968">MTKLQGNANLLLARQAPSEPLQFIEDVPSSIRVSFAPFHHIRSSPNQHSRSILKSPRISYDHRPVSVGSFRADEAENLRKREIRFDLDRFANVAADLVGAARCVSMEKYPDDMVPNPDAGVPHFTTASEVATIDFARRIINTPAPRVYSWNLQAKSHPIGLKAMSGRFVLGSLYYAGDVQSPSDKHYVQDGKAVKDSKFAIGSATGRDWFDGGRSILDIERAMYVGLYRPDPEKKLTALACYRQIIDALIPNKIAITNPCLWHNNLHCDNIFVDLHNPEDGLESEKLDLSSSPKLTGLSPEERSAAVREYTGQNVLIGWRKLILAKNPGLYRVVEFRRTAAYGLIFLARRMFEYGEAHFQSLLIDLKDTWMDLPAVTSDVPFLFELFGSRF</sequence>
<protein>
    <recommendedName>
        <fullName evidence="3">Aminoglycoside phosphotransferase domain-containing protein</fullName>
    </recommendedName>
</protein>
<evidence type="ECO:0008006" key="3">
    <source>
        <dbReference type="Google" id="ProtNLM"/>
    </source>
</evidence>
<gene>
    <name evidence="1" type="ORF">BDW59DRAFT_177371</name>
</gene>
<reference evidence="1 2" key="1">
    <citation type="submission" date="2024-07" db="EMBL/GenBank/DDBJ databases">
        <title>Section-level genome sequencing and comparative genomics of Aspergillus sections Usti and Cavernicolus.</title>
        <authorList>
            <consortium name="Lawrence Berkeley National Laboratory"/>
            <person name="Nybo J.L."/>
            <person name="Vesth T.C."/>
            <person name="Theobald S."/>
            <person name="Frisvad J.C."/>
            <person name="Larsen T.O."/>
            <person name="Kjaerboelling I."/>
            <person name="Rothschild-Mancinelli K."/>
            <person name="Lyhne E.K."/>
            <person name="Kogle M.E."/>
            <person name="Barry K."/>
            <person name="Clum A."/>
            <person name="Na H."/>
            <person name="Ledsgaard L."/>
            <person name="Lin J."/>
            <person name="Lipzen A."/>
            <person name="Kuo A."/>
            <person name="Riley R."/>
            <person name="Mondo S."/>
            <person name="LaButti K."/>
            <person name="Haridas S."/>
            <person name="Pangalinan J."/>
            <person name="Salamov A.A."/>
            <person name="Simmons B.A."/>
            <person name="Magnuson J.K."/>
            <person name="Chen J."/>
            <person name="Drula E."/>
            <person name="Henrissat B."/>
            <person name="Wiebenga A."/>
            <person name="Lubbers R.J."/>
            <person name="Gomes A.C."/>
            <person name="Makela M.R."/>
            <person name="Stajich J."/>
            <person name="Grigoriev I.V."/>
            <person name="Mortensen U.H."/>
            <person name="De vries R.P."/>
            <person name="Baker S.E."/>
            <person name="Andersen M.R."/>
        </authorList>
    </citation>
    <scope>NUCLEOTIDE SEQUENCE [LARGE SCALE GENOMIC DNA]</scope>
    <source>
        <strain evidence="1 2">CBS 600.67</strain>
    </source>
</reference>
<keyword evidence="2" id="KW-1185">Reference proteome</keyword>
<dbReference type="PANTHER" id="PTHR36091">
    <property type="entry name" value="ALTERED INHERITANCE OF MITOCHONDRIA PROTEIN 9, MITOCHONDRIAL"/>
    <property type="match status" value="1"/>
</dbReference>
<name>A0ABR4HLZ5_9EURO</name>
<comment type="caution">
    <text evidence="1">The sequence shown here is derived from an EMBL/GenBank/DDBJ whole genome shotgun (WGS) entry which is preliminary data.</text>
</comment>
<dbReference type="InterPro" id="IPR051035">
    <property type="entry name" value="Mito_inheritance_9"/>
</dbReference>
<evidence type="ECO:0000313" key="2">
    <source>
        <dbReference type="Proteomes" id="UP001610335"/>
    </source>
</evidence>
<dbReference type="PANTHER" id="PTHR36091:SF1">
    <property type="entry name" value="ALTERED INHERITANCE OF MITOCHONDRIA PROTEIN 9, MITOCHONDRIAL"/>
    <property type="match status" value="1"/>
</dbReference>
<accession>A0ABR4HLZ5</accession>
<dbReference type="Proteomes" id="UP001610335">
    <property type="component" value="Unassembled WGS sequence"/>
</dbReference>
<organism evidence="1 2">
    <name type="scientific">Aspergillus cavernicola</name>
    <dbReference type="NCBI Taxonomy" id="176166"/>
    <lineage>
        <taxon>Eukaryota</taxon>
        <taxon>Fungi</taxon>
        <taxon>Dikarya</taxon>
        <taxon>Ascomycota</taxon>
        <taxon>Pezizomycotina</taxon>
        <taxon>Eurotiomycetes</taxon>
        <taxon>Eurotiomycetidae</taxon>
        <taxon>Eurotiales</taxon>
        <taxon>Aspergillaceae</taxon>
        <taxon>Aspergillus</taxon>
        <taxon>Aspergillus subgen. Nidulantes</taxon>
    </lineage>
</organism>
<proteinExistence type="predicted"/>
<dbReference type="EMBL" id="JBFXLS010000102">
    <property type="protein sequence ID" value="KAL2816360.1"/>
    <property type="molecule type" value="Genomic_DNA"/>
</dbReference>
<evidence type="ECO:0000313" key="1">
    <source>
        <dbReference type="EMBL" id="KAL2816360.1"/>
    </source>
</evidence>